<accession>A0A7R9J1I5</accession>
<reference evidence="2" key="1">
    <citation type="submission" date="2020-11" db="EMBL/GenBank/DDBJ databases">
        <authorList>
            <person name="Tran Van P."/>
        </authorList>
    </citation>
    <scope>NUCLEOTIDE SEQUENCE</scope>
</reference>
<name>A0A7R9J1I5_TIMCA</name>
<sequence>MSEEVNPHFRGARMKNHLGNHTPSSPEQDFNLDLPVISSLAQHETNALANCATEAVFYLIHFNKSDLCLRDVPEWALVAQIEEATSLDHLGDALTAPLRLRPPVNRLHRGSAGDFRELEVAAEGCSLLLAGSESNPAQFKIEGEYKSAPLTKSPLISSVFSFPCSCASTTKVPPSGTSYIPAFPSTLASSRTSSVPRCNKYCRVIGPSDKLNQSRSPSLAVPLLLLTAYATRVCLVFFWRWWTYNRPLRLGHYHVPGKSLGHLLSLCSGSPPISLLWGEHPPVFDHLGVLVVPCGPPINPLNCTPSRDCLSGTSSMLPAIYSNLSSSMSRFQSYITILDDNMLYKCDVTEFSKYIRSSHGDKKQSLSKQYRKVARFSDLLTTNTFYQEPKMLVGSATRYLAGRSAVQTVYWVASAPKNTAVETTKLVKYGRTLSFVERPERDLNAPGGTSAKLSRGLLKSPAQNFSQWETTRAFHTTTPLLR</sequence>
<proteinExistence type="predicted"/>
<dbReference type="AlphaFoldDB" id="A0A7R9J1I5"/>
<dbReference type="EMBL" id="OE180233">
    <property type="protein sequence ID" value="CAD7570856.1"/>
    <property type="molecule type" value="Genomic_DNA"/>
</dbReference>
<gene>
    <name evidence="2" type="ORF">TCMB3V08_LOCUS3544</name>
</gene>
<evidence type="ECO:0000256" key="1">
    <source>
        <dbReference type="SAM" id="MobiDB-lite"/>
    </source>
</evidence>
<evidence type="ECO:0000313" key="2">
    <source>
        <dbReference type="EMBL" id="CAD7570856.1"/>
    </source>
</evidence>
<feature type="compositionally biased region" description="Polar residues" evidence="1">
    <location>
        <begin position="19"/>
        <end position="28"/>
    </location>
</feature>
<feature type="region of interest" description="Disordered" evidence="1">
    <location>
        <begin position="1"/>
        <end position="29"/>
    </location>
</feature>
<organism evidence="2">
    <name type="scientific">Timema californicum</name>
    <name type="common">California timema</name>
    <name type="synonym">Walking stick</name>
    <dbReference type="NCBI Taxonomy" id="61474"/>
    <lineage>
        <taxon>Eukaryota</taxon>
        <taxon>Metazoa</taxon>
        <taxon>Ecdysozoa</taxon>
        <taxon>Arthropoda</taxon>
        <taxon>Hexapoda</taxon>
        <taxon>Insecta</taxon>
        <taxon>Pterygota</taxon>
        <taxon>Neoptera</taxon>
        <taxon>Polyneoptera</taxon>
        <taxon>Phasmatodea</taxon>
        <taxon>Timematodea</taxon>
        <taxon>Timematoidea</taxon>
        <taxon>Timematidae</taxon>
        <taxon>Timema</taxon>
    </lineage>
</organism>
<protein>
    <submittedName>
        <fullName evidence="2">(California timema) hypothetical protein</fullName>
    </submittedName>
</protein>